<dbReference type="InterPro" id="IPR014777">
    <property type="entry name" value="4pyrrole_Mease_sub1"/>
</dbReference>
<dbReference type="PIRSF" id="PIRSF036426">
    <property type="entry name" value="Sirohaem_synth"/>
    <property type="match status" value="1"/>
</dbReference>
<name>A0ABT4KRV7_9HYPH</name>
<keyword evidence="5" id="KW-0520">NAD</keyword>
<keyword evidence="11" id="KW-0489">Methyltransferase</keyword>
<dbReference type="InterPro" id="IPR012409">
    <property type="entry name" value="Sirohaem_synth"/>
</dbReference>
<keyword evidence="6" id="KW-0627">Porphyrin biosynthesis</keyword>
<dbReference type="InterPro" id="IPR003043">
    <property type="entry name" value="Uropor_MeTrfase_CS"/>
</dbReference>
<dbReference type="RefSeq" id="WP_269285985.1">
    <property type="nucleotide sequence ID" value="NZ_JAPVOI010000006.1"/>
</dbReference>
<dbReference type="Gene3D" id="1.10.8.210">
    <property type="entry name" value="Sirohaem synthase, dimerisation domain"/>
    <property type="match status" value="1"/>
</dbReference>
<dbReference type="Pfam" id="PF13241">
    <property type="entry name" value="NAD_binding_7"/>
    <property type="match status" value="1"/>
</dbReference>
<keyword evidence="4" id="KW-0560">Oxidoreductase</keyword>
<dbReference type="Pfam" id="PF00590">
    <property type="entry name" value="TP_methylase"/>
    <property type="match status" value="1"/>
</dbReference>
<proteinExistence type="inferred from homology"/>
<evidence type="ECO:0000256" key="1">
    <source>
        <dbReference type="ARBA" id="ARBA00005010"/>
    </source>
</evidence>
<dbReference type="InterPro" id="IPR000878">
    <property type="entry name" value="4pyrrol_Mease"/>
</dbReference>
<dbReference type="NCBIfam" id="TIGR01470">
    <property type="entry name" value="cysG_Nterm"/>
    <property type="match status" value="1"/>
</dbReference>
<dbReference type="Pfam" id="PF10414">
    <property type="entry name" value="CysG_dimeriser"/>
    <property type="match status" value="1"/>
</dbReference>
<dbReference type="Gene3D" id="3.40.50.720">
    <property type="entry name" value="NAD(P)-binding Rossmann-like Domain"/>
    <property type="match status" value="1"/>
</dbReference>
<sequence length="403" mass="43075">MDVLPLPLNDRTARPSSQRVAPLATLPLFWSLKKKRVVIAGGSDAAAWKAELLAACGAEVHLHAPRSQLSDVFLGLLKRGAAHEDGRLVHHDQIWHGGVFSGAALAIGDCNGDAEAEAFFNAARSAGVPVNVIDKPAFCQFQFGSIVNRSPVVVSISTDGAAPILAQAIRRRIEALLPPAIKGWAAIAQAIRERVNARLNPGAPRRAFWERFVDRALLETPEEGVEARLIEEVDRLHATPVSIGRVTIVGAGPGDAELLTLKAVRALQAADIILFDEPISNEMLELARREAKRFFVDRQSSRVPDGDEEVHDAMIGLVRAGKHVVRLKSGDPTTSAGMRKEIRRLEGEGIPVDIVAGVSVERHRAGAQGLTRIDGLDGIVSLAGAATAPRAQSDALRSLPQAG</sequence>
<evidence type="ECO:0000256" key="4">
    <source>
        <dbReference type="ARBA" id="ARBA00023002"/>
    </source>
</evidence>
<evidence type="ECO:0000256" key="5">
    <source>
        <dbReference type="ARBA" id="ARBA00023027"/>
    </source>
</evidence>
<dbReference type="SUPFAM" id="SSF53790">
    <property type="entry name" value="Tetrapyrrole methylase"/>
    <property type="match status" value="1"/>
</dbReference>
<evidence type="ECO:0000256" key="2">
    <source>
        <dbReference type="ARBA" id="ARBA00005879"/>
    </source>
</evidence>
<comment type="catalytic activity">
    <reaction evidence="7">
        <text>precorrin-2 + NAD(+) = sirohydrochlorin + NADH + 2 H(+)</text>
        <dbReference type="Rhea" id="RHEA:15613"/>
        <dbReference type="ChEBI" id="CHEBI:15378"/>
        <dbReference type="ChEBI" id="CHEBI:57540"/>
        <dbReference type="ChEBI" id="CHEBI:57945"/>
        <dbReference type="ChEBI" id="CHEBI:58351"/>
        <dbReference type="ChEBI" id="CHEBI:58827"/>
        <dbReference type="EC" id="1.3.1.76"/>
    </reaction>
</comment>
<dbReference type="InterPro" id="IPR036291">
    <property type="entry name" value="NAD(P)-bd_dom_sf"/>
</dbReference>
<dbReference type="Gene3D" id="3.30.160.110">
    <property type="entry name" value="Siroheme synthase, domain 2"/>
    <property type="match status" value="1"/>
</dbReference>
<feature type="domain" description="Sirohaem synthase dimerisation" evidence="9">
    <location>
        <begin position="183"/>
        <end position="235"/>
    </location>
</feature>
<comment type="pathway">
    <text evidence="1">Porphyrin-containing compound metabolism; siroheme biosynthesis; sirohydrochlorin from precorrin-2: step 1/1.</text>
</comment>
<dbReference type="InterPro" id="IPR006367">
    <property type="entry name" value="Sirohaem_synthase_N"/>
</dbReference>
<evidence type="ECO:0000256" key="6">
    <source>
        <dbReference type="ARBA" id="ARBA00023244"/>
    </source>
</evidence>
<dbReference type="PROSITE" id="PS00839">
    <property type="entry name" value="SUMT_1"/>
    <property type="match status" value="1"/>
</dbReference>
<dbReference type="InterPro" id="IPR019478">
    <property type="entry name" value="Sirohaem_synthase_dimer_dom"/>
</dbReference>
<dbReference type="InterPro" id="IPR028281">
    <property type="entry name" value="Sirohaem_synthase_central"/>
</dbReference>
<comment type="caution">
    <text evidence="11">The sequence shown here is derived from an EMBL/GenBank/DDBJ whole genome shotgun (WGS) entry which is preliminary data.</text>
</comment>
<dbReference type="EC" id="1.3.1.76" evidence="3"/>
<dbReference type="InterPro" id="IPR035996">
    <property type="entry name" value="4pyrrol_Methylase_sf"/>
</dbReference>
<evidence type="ECO:0000313" key="11">
    <source>
        <dbReference type="EMBL" id="MCZ4094036.1"/>
    </source>
</evidence>
<keyword evidence="12" id="KW-1185">Reference proteome</keyword>
<dbReference type="SUPFAM" id="SSF75615">
    <property type="entry name" value="Siroheme synthase middle domains-like"/>
    <property type="match status" value="1"/>
</dbReference>
<comment type="similarity">
    <text evidence="2">Belongs to the precorrin methyltransferase family.</text>
</comment>
<protein>
    <recommendedName>
        <fullName evidence="3">precorrin-2 dehydrogenase</fullName>
        <ecNumber evidence="3">1.3.1.76</ecNumber>
    </recommendedName>
</protein>
<evidence type="ECO:0000256" key="3">
    <source>
        <dbReference type="ARBA" id="ARBA00012400"/>
    </source>
</evidence>
<dbReference type="PANTHER" id="PTHR35330:SF1">
    <property type="entry name" value="SIROHEME BIOSYNTHESIS PROTEIN MET8"/>
    <property type="match status" value="1"/>
</dbReference>
<evidence type="ECO:0000259" key="9">
    <source>
        <dbReference type="Pfam" id="PF10414"/>
    </source>
</evidence>
<evidence type="ECO:0000259" key="8">
    <source>
        <dbReference type="Pfam" id="PF00590"/>
    </source>
</evidence>
<dbReference type="EMBL" id="JAPVOI010000006">
    <property type="protein sequence ID" value="MCZ4094036.1"/>
    <property type="molecule type" value="Genomic_DNA"/>
</dbReference>
<gene>
    <name evidence="11" type="ORF">O3W52_30410</name>
</gene>
<dbReference type="GO" id="GO:0008168">
    <property type="term" value="F:methyltransferase activity"/>
    <property type="evidence" value="ECO:0007669"/>
    <property type="project" value="UniProtKB-KW"/>
</dbReference>
<dbReference type="GO" id="GO:0032259">
    <property type="term" value="P:methylation"/>
    <property type="evidence" value="ECO:0007669"/>
    <property type="project" value="UniProtKB-KW"/>
</dbReference>
<dbReference type="SUPFAM" id="SSF51735">
    <property type="entry name" value="NAD(P)-binding Rossmann-fold domains"/>
    <property type="match status" value="1"/>
</dbReference>
<dbReference type="Pfam" id="PF14824">
    <property type="entry name" value="Sirohm_synth_M"/>
    <property type="match status" value="1"/>
</dbReference>
<evidence type="ECO:0000259" key="10">
    <source>
        <dbReference type="Pfam" id="PF14824"/>
    </source>
</evidence>
<evidence type="ECO:0000256" key="7">
    <source>
        <dbReference type="ARBA" id="ARBA00047561"/>
    </source>
</evidence>
<dbReference type="InterPro" id="IPR028161">
    <property type="entry name" value="Met8-like"/>
</dbReference>
<dbReference type="PANTHER" id="PTHR35330">
    <property type="entry name" value="SIROHEME BIOSYNTHESIS PROTEIN MET8"/>
    <property type="match status" value="1"/>
</dbReference>
<feature type="domain" description="Siroheme synthase central" evidence="10">
    <location>
        <begin position="154"/>
        <end position="175"/>
    </location>
</feature>
<organism evidence="11 12">
    <name type="scientific">Sinorhizobium psoraleae</name>
    <dbReference type="NCBI Taxonomy" id="520838"/>
    <lineage>
        <taxon>Bacteria</taxon>
        <taxon>Pseudomonadati</taxon>
        <taxon>Pseudomonadota</taxon>
        <taxon>Alphaproteobacteria</taxon>
        <taxon>Hyphomicrobiales</taxon>
        <taxon>Rhizobiaceae</taxon>
        <taxon>Sinorhizobium/Ensifer group</taxon>
        <taxon>Sinorhizobium</taxon>
    </lineage>
</organism>
<evidence type="ECO:0000313" key="12">
    <source>
        <dbReference type="Proteomes" id="UP001079430"/>
    </source>
</evidence>
<reference evidence="11" key="1">
    <citation type="submission" date="2022-10" db="EMBL/GenBank/DDBJ databases">
        <title>Whole genome sequencing of three plant growth promoting bacteria isolated from Vachellia tortilis subsp. raddiana in Morocco.</title>
        <authorList>
            <person name="Hnini M."/>
            <person name="Zouagui R."/>
            <person name="Zouagui H."/>
            <person name="Chemao Elfihri M.-W."/>
            <person name="Ibrahimi A."/>
            <person name="Sbabou L."/>
            <person name="Aurag J."/>
        </authorList>
    </citation>
    <scope>NUCLEOTIDE SEQUENCE</scope>
    <source>
        <strain evidence="11">LMR678</strain>
    </source>
</reference>
<accession>A0ABT4KRV7</accession>
<dbReference type="InterPro" id="IPR037115">
    <property type="entry name" value="Sirohaem_synt_dimer_dom_sf"/>
</dbReference>
<feature type="domain" description="Tetrapyrrole methylase" evidence="8">
    <location>
        <begin position="245"/>
        <end position="360"/>
    </location>
</feature>
<dbReference type="Proteomes" id="UP001079430">
    <property type="component" value="Unassembled WGS sequence"/>
</dbReference>
<dbReference type="Gene3D" id="3.40.1010.10">
    <property type="entry name" value="Cobalt-precorrin-4 Transmethylase, Domain 1"/>
    <property type="match status" value="1"/>
</dbReference>
<keyword evidence="11" id="KW-0808">Transferase</keyword>